<proteinExistence type="predicted"/>
<keyword evidence="4" id="KW-1185">Reference proteome</keyword>
<name>A0A821XJ78_9BILA</name>
<feature type="non-terminal residue" evidence="3">
    <location>
        <position position="40"/>
    </location>
</feature>
<sequence>MYCSLDSTDNFIPTIAGMAAGGALALAALLFLCIVVACIG</sequence>
<reference evidence="3" key="1">
    <citation type="submission" date="2021-02" db="EMBL/GenBank/DDBJ databases">
        <authorList>
            <person name="Nowell W R."/>
        </authorList>
    </citation>
    <scope>NUCLEOTIDE SEQUENCE</scope>
</reference>
<accession>A0A821XJ78</accession>
<protein>
    <submittedName>
        <fullName evidence="3">Uncharacterized protein</fullName>
    </submittedName>
</protein>
<evidence type="ECO:0000256" key="1">
    <source>
        <dbReference type="SAM" id="Phobius"/>
    </source>
</evidence>
<evidence type="ECO:0000313" key="2">
    <source>
        <dbReference type="EMBL" id="CAF4912263.1"/>
    </source>
</evidence>
<evidence type="ECO:0000313" key="3">
    <source>
        <dbReference type="EMBL" id="CAF4939425.1"/>
    </source>
</evidence>
<dbReference type="Proteomes" id="UP000663873">
    <property type="component" value="Unassembled WGS sequence"/>
</dbReference>
<keyword evidence="1" id="KW-0472">Membrane</keyword>
<gene>
    <name evidence="2" type="ORF">UJA718_LOCUS46021</name>
    <name evidence="3" type="ORF">UJA718_LOCUS47244</name>
</gene>
<dbReference type="EMBL" id="CAJOBP010080200">
    <property type="protein sequence ID" value="CAF4912263.1"/>
    <property type="molecule type" value="Genomic_DNA"/>
</dbReference>
<keyword evidence="1" id="KW-1133">Transmembrane helix</keyword>
<comment type="caution">
    <text evidence="3">The sequence shown here is derived from an EMBL/GenBank/DDBJ whole genome shotgun (WGS) entry which is preliminary data.</text>
</comment>
<dbReference type="AlphaFoldDB" id="A0A821XJ78"/>
<dbReference type="EMBL" id="CAJOBP010088603">
    <property type="protein sequence ID" value="CAF4939425.1"/>
    <property type="molecule type" value="Genomic_DNA"/>
</dbReference>
<feature type="transmembrane region" description="Helical" evidence="1">
    <location>
        <begin position="15"/>
        <end position="39"/>
    </location>
</feature>
<keyword evidence="1" id="KW-0812">Transmembrane</keyword>
<evidence type="ECO:0000313" key="4">
    <source>
        <dbReference type="Proteomes" id="UP000663873"/>
    </source>
</evidence>
<organism evidence="3 4">
    <name type="scientific">Rotaria socialis</name>
    <dbReference type="NCBI Taxonomy" id="392032"/>
    <lineage>
        <taxon>Eukaryota</taxon>
        <taxon>Metazoa</taxon>
        <taxon>Spiralia</taxon>
        <taxon>Gnathifera</taxon>
        <taxon>Rotifera</taxon>
        <taxon>Eurotatoria</taxon>
        <taxon>Bdelloidea</taxon>
        <taxon>Philodinida</taxon>
        <taxon>Philodinidae</taxon>
        <taxon>Rotaria</taxon>
    </lineage>
</organism>